<comment type="subcellular location">
    <subcellularLocation>
        <location evidence="1">Membrane</location>
        <topology evidence="1">Multi-pass membrane protein</topology>
    </subcellularLocation>
</comment>
<dbReference type="SUPFAM" id="SSF81324">
    <property type="entry name" value="Voltage-gated potassium channels"/>
    <property type="match status" value="1"/>
</dbReference>
<evidence type="ECO:0000256" key="2">
    <source>
        <dbReference type="ARBA" id="ARBA00022692"/>
    </source>
</evidence>
<dbReference type="InterPro" id="IPR043203">
    <property type="entry name" value="VGCC_Ca_Na"/>
</dbReference>
<name>A0AAD9P267_RIDPI</name>
<dbReference type="Proteomes" id="UP001209878">
    <property type="component" value="Unassembled WGS sequence"/>
</dbReference>
<gene>
    <name evidence="8" type="ORF">NP493_188g08074</name>
</gene>
<dbReference type="FunFam" id="1.20.120.350:FF:000036">
    <property type="entry name" value="Voltage-dependent sodium channel SCN10A"/>
    <property type="match status" value="1"/>
</dbReference>
<evidence type="ECO:0000256" key="6">
    <source>
        <dbReference type="SAM" id="Phobius"/>
    </source>
</evidence>
<feature type="transmembrane region" description="Helical" evidence="6">
    <location>
        <begin position="130"/>
        <end position="154"/>
    </location>
</feature>
<dbReference type="AlphaFoldDB" id="A0AAD9P267"/>
<dbReference type="GO" id="GO:0005248">
    <property type="term" value="F:voltage-gated sodium channel activity"/>
    <property type="evidence" value="ECO:0007669"/>
    <property type="project" value="TreeGrafter"/>
</dbReference>
<dbReference type="PANTHER" id="PTHR10037">
    <property type="entry name" value="VOLTAGE-GATED CATION CHANNEL CALCIUM AND SODIUM"/>
    <property type="match status" value="1"/>
</dbReference>
<feature type="transmembrane region" description="Helical" evidence="6">
    <location>
        <begin position="257"/>
        <end position="276"/>
    </location>
</feature>
<evidence type="ECO:0000313" key="8">
    <source>
        <dbReference type="EMBL" id="KAK2186824.1"/>
    </source>
</evidence>
<evidence type="ECO:0000256" key="4">
    <source>
        <dbReference type="ARBA" id="ARBA00023136"/>
    </source>
</evidence>
<feature type="compositionally biased region" description="Basic and acidic residues" evidence="5">
    <location>
        <begin position="34"/>
        <end position="44"/>
    </location>
</feature>
<protein>
    <recommendedName>
        <fullName evidence="7">Ion transport domain-containing protein</fullName>
    </recommendedName>
</protein>
<comment type="caution">
    <text evidence="8">The sequence shown here is derived from an EMBL/GenBank/DDBJ whole genome shotgun (WGS) entry which is preliminary data.</text>
</comment>
<feature type="domain" description="Ion transport" evidence="7">
    <location>
        <begin position="137"/>
        <end position="378"/>
    </location>
</feature>
<keyword evidence="3 6" id="KW-1133">Transmembrane helix</keyword>
<dbReference type="PANTHER" id="PTHR10037:SF288">
    <property type="entry name" value="SODIUM CHANNEL PROTEIN PARA"/>
    <property type="match status" value="1"/>
</dbReference>
<proteinExistence type="predicted"/>
<evidence type="ECO:0000259" key="7">
    <source>
        <dbReference type="Pfam" id="PF00520"/>
    </source>
</evidence>
<dbReference type="InterPro" id="IPR027359">
    <property type="entry name" value="Volt_channel_dom_sf"/>
</dbReference>
<evidence type="ECO:0000256" key="5">
    <source>
        <dbReference type="SAM" id="MobiDB-lite"/>
    </source>
</evidence>
<sequence length="394" mass="44987">MASQVELPSQHPSLFRLFTKESLTKIERRIAEEAAAKEAAKELQEETGEEREESDDEKRRPDPALEQGKPLPTKLGEFPPELFGKPIEDIDEFYDDKMTFVVVARDKVIYRFSATSGFFCLSPFNPIRRAAIYVLTHPFFMMLVMIVILVNCVFMASNQDVPHSELIFTIIYTFEGSTKMLSRGFIFHTFSYLRDAWNWLDFVVVVLAYITMFVELGNLAALRTFRVLRALKTVAVVPGLKTIVGALMEAVRRLRDVGILTVFILSIFALTGLQIYQGTLKQKCVHDPPPGLNLTLDEIKEHNENETNWFYLKGAPKLCGMADDAGQCPPNHTCISVGPNPNYDYTSFDNFAWAFLCSFRLMTQDYWENLYQIVSDQRPLTSLFPLIAELTRDK</sequence>
<dbReference type="Gene3D" id="1.20.120.350">
    <property type="entry name" value="Voltage-gated potassium channels. Chain C"/>
    <property type="match status" value="1"/>
</dbReference>
<dbReference type="GO" id="GO:0019228">
    <property type="term" value="P:neuronal action potential"/>
    <property type="evidence" value="ECO:0007669"/>
    <property type="project" value="TreeGrafter"/>
</dbReference>
<evidence type="ECO:0000313" key="9">
    <source>
        <dbReference type="Proteomes" id="UP001209878"/>
    </source>
</evidence>
<evidence type="ECO:0000256" key="3">
    <source>
        <dbReference type="ARBA" id="ARBA00022989"/>
    </source>
</evidence>
<keyword evidence="9" id="KW-1185">Reference proteome</keyword>
<feature type="transmembrane region" description="Helical" evidence="6">
    <location>
        <begin position="199"/>
        <end position="222"/>
    </location>
</feature>
<evidence type="ECO:0000256" key="1">
    <source>
        <dbReference type="ARBA" id="ARBA00004141"/>
    </source>
</evidence>
<dbReference type="Pfam" id="PF00520">
    <property type="entry name" value="Ion_trans"/>
    <property type="match status" value="1"/>
</dbReference>
<organism evidence="8 9">
    <name type="scientific">Ridgeia piscesae</name>
    <name type="common">Tubeworm</name>
    <dbReference type="NCBI Taxonomy" id="27915"/>
    <lineage>
        <taxon>Eukaryota</taxon>
        <taxon>Metazoa</taxon>
        <taxon>Spiralia</taxon>
        <taxon>Lophotrochozoa</taxon>
        <taxon>Annelida</taxon>
        <taxon>Polychaeta</taxon>
        <taxon>Sedentaria</taxon>
        <taxon>Canalipalpata</taxon>
        <taxon>Sabellida</taxon>
        <taxon>Siboglinidae</taxon>
        <taxon>Ridgeia</taxon>
    </lineage>
</organism>
<dbReference type="Gene3D" id="1.10.287.70">
    <property type="match status" value="1"/>
</dbReference>
<accession>A0AAD9P267</accession>
<dbReference type="GO" id="GO:0001518">
    <property type="term" value="C:voltage-gated sodium channel complex"/>
    <property type="evidence" value="ECO:0007669"/>
    <property type="project" value="TreeGrafter"/>
</dbReference>
<keyword evidence="2 6" id="KW-0812">Transmembrane</keyword>
<dbReference type="InterPro" id="IPR005821">
    <property type="entry name" value="Ion_trans_dom"/>
</dbReference>
<dbReference type="EMBL" id="JAODUO010000188">
    <property type="protein sequence ID" value="KAK2186824.1"/>
    <property type="molecule type" value="Genomic_DNA"/>
</dbReference>
<keyword evidence="4 6" id="KW-0472">Membrane</keyword>
<feature type="region of interest" description="Disordered" evidence="5">
    <location>
        <begin position="34"/>
        <end position="73"/>
    </location>
</feature>
<reference evidence="8" key="1">
    <citation type="journal article" date="2023" name="Mol. Biol. Evol.">
        <title>Third-Generation Sequencing Reveals the Adaptive Role of the Epigenome in Three Deep-Sea Polychaetes.</title>
        <authorList>
            <person name="Perez M."/>
            <person name="Aroh O."/>
            <person name="Sun Y."/>
            <person name="Lan Y."/>
            <person name="Juniper S.K."/>
            <person name="Young C.R."/>
            <person name="Angers B."/>
            <person name="Qian P.Y."/>
        </authorList>
    </citation>
    <scope>NUCLEOTIDE SEQUENCE</scope>
    <source>
        <strain evidence="8">R07B-5</strain>
    </source>
</reference>
<dbReference type="GO" id="GO:0086010">
    <property type="term" value="P:membrane depolarization during action potential"/>
    <property type="evidence" value="ECO:0007669"/>
    <property type="project" value="TreeGrafter"/>
</dbReference>
<feature type="compositionally biased region" description="Acidic residues" evidence="5">
    <location>
        <begin position="45"/>
        <end position="55"/>
    </location>
</feature>